<dbReference type="EMBL" id="FOKO01000002">
    <property type="protein sequence ID" value="SFC03334.1"/>
    <property type="molecule type" value="Genomic_DNA"/>
</dbReference>
<evidence type="ECO:0000313" key="3">
    <source>
        <dbReference type="Proteomes" id="UP000078227"/>
    </source>
</evidence>
<dbReference type="AlphaFoldDB" id="A0AA94KP52"/>
<reference evidence="1 3" key="2">
    <citation type="submission" date="2021-03" db="EMBL/GenBank/DDBJ databases">
        <authorList>
            <person name="Li Y."/>
            <person name="Li S."/>
            <person name="Chen M."/>
            <person name="Peng G."/>
            <person name="Tan Z."/>
            <person name="An Q."/>
        </authorList>
    </citation>
    <scope>NUCLEOTIDE SEQUENCE [LARGE SCALE GENOMIC DNA]</scope>
    <source>
        <strain evidence="1 3">Ola 51</strain>
    </source>
</reference>
<proteinExistence type="predicted"/>
<dbReference type="RefSeq" id="WP_007374698.1">
    <property type="nucleotide sequence ID" value="NZ_CP014007.2"/>
</dbReference>
<dbReference type="KEGG" id="kor:AWR26_14445"/>
<dbReference type="EMBL" id="CP014007">
    <property type="protein sequence ID" value="ANI83297.1"/>
    <property type="molecule type" value="Genomic_DNA"/>
</dbReference>
<organism evidence="2 4">
    <name type="scientific">Kosakonia oryzae</name>
    <dbReference type="NCBI Taxonomy" id="497725"/>
    <lineage>
        <taxon>Bacteria</taxon>
        <taxon>Pseudomonadati</taxon>
        <taxon>Pseudomonadota</taxon>
        <taxon>Gammaproteobacteria</taxon>
        <taxon>Enterobacterales</taxon>
        <taxon>Enterobacteriaceae</taxon>
        <taxon>Kosakonia</taxon>
    </lineage>
</organism>
<reference evidence="2 4" key="1">
    <citation type="submission" date="2016-10" db="EMBL/GenBank/DDBJ databases">
        <authorList>
            <person name="Varghese N."/>
            <person name="Submissions S."/>
        </authorList>
    </citation>
    <scope>NUCLEOTIDE SEQUENCE [LARGE SCALE GENOMIC DNA]</scope>
    <source>
        <strain evidence="2 4">CGMCC 1.7012</strain>
    </source>
</reference>
<sequence length="316" mass="34726">MKRKFSDAAVFDVSPVAALSFLIQQAAYVEAEIYRLEYPQFKYGTLLPLDNSAPDWAKMVVFRAIDARGELQVLGPNSTDVPTVDIAMSQGFKEITTAALGYTYSLEEIGFAMLNNVNLDAERGQAVRDVVEQGLNKIYLLGDKGVGEGLYKSPNVGVESASSTLAALVAAIPTYGAQPIIDFFGNAYNQVYLENTLTVHRPNGFVIPSEQFQLLQRTLLSTANASNVTLLEFLRQNFRDMEFEDDILLKGAGAGGTDRMMVYKKDLRVVKGHDVMPLRFLAPATADNINFKVPALLRTGGTEWRIPKAAHYVDGV</sequence>
<dbReference type="InterPro" id="IPR020049">
    <property type="entry name" value="Major_capsid-like"/>
</dbReference>
<dbReference type="Proteomes" id="UP000182314">
    <property type="component" value="Unassembled WGS sequence"/>
</dbReference>
<dbReference type="Proteomes" id="UP000078227">
    <property type="component" value="Chromosome"/>
</dbReference>
<evidence type="ECO:0000313" key="2">
    <source>
        <dbReference type="EMBL" id="SFC03334.1"/>
    </source>
</evidence>
<gene>
    <name evidence="1" type="ORF">AWR26_14445</name>
    <name evidence="2" type="ORF">SAMN05216286_1366</name>
</gene>
<accession>A0AA94KP52</accession>
<evidence type="ECO:0000313" key="4">
    <source>
        <dbReference type="Proteomes" id="UP000182314"/>
    </source>
</evidence>
<evidence type="ECO:0000313" key="1">
    <source>
        <dbReference type="EMBL" id="ANI83297.1"/>
    </source>
</evidence>
<dbReference type="Pfam" id="PF09950">
    <property type="entry name" value="Major_capside"/>
    <property type="match status" value="1"/>
</dbReference>
<protein>
    <submittedName>
        <fullName evidence="1">DUF2184 domain-containing protein</fullName>
    </submittedName>
</protein>
<keyword evidence="3" id="KW-1185">Reference proteome</keyword>
<dbReference type="PIRSF" id="PIRSF029202">
    <property type="entry name" value="UCP029202"/>
    <property type="match status" value="1"/>
</dbReference>
<name>A0AA94KP52_9ENTR</name>